<evidence type="ECO:0000256" key="1">
    <source>
        <dbReference type="SAM" id="Phobius"/>
    </source>
</evidence>
<dbReference type="AlphaFoldDB" id="A0A5B7DA88"/>
<evidence type="ECO:0000313" key="2">
    <source>
        <dbReference type="EMBL" id="MPC18119.1"/>
    </source>
</evidence>
<proteinExistence type="predicted"/>
<dbReference type="EMBL" id="VSRR010000648">
    <property type="protein sequence ID" value="MPC18119.1"/>
    <property type="molecule type" value="Genomic_DNA"/>
</dbReference>
<accession>A0A5B7DA88</accession>
<evidence type="ECO:0000313" key="3">
    <source>
        <dbReference type="Proteomes" id="UP000324222"/>
    </source>
</evidence>
<keyword evidence="1" id="KW-0472">Membrane</keyword>
<keyword evidence="1" id="KW-0812">Transmembrane</keyword>
<keyword evidence="3" id="KW-1185">Reference proteome</keyword>
<reference evidence="2 3" key="1">
    <citation type="submission" date="2019-05" db="EMBL/GenBank/DDBJ databases">
        <title>Another draft genome of Portunus trituberculatus and its Hox gene families provides insights of decapod evolution.</title>
        <authorList>
            <person name="Jeong J.-H."/>
            <person name="Song I."/>
            <person name="Kim S."/>
            <person name="Choi T."/>
            <person name="Kim D."/>
            <person name="Ryu S."/>
            <person name="Kim W."/>
        </authorList>
    </citation>
    <scope>NUCLEOTIDE SEQUENCE [LARGE SCALE GENOMIC DNA]</scope>
    <source>
        <tissue evidence="2">Muscle</tissue>
    </source>
</reference>
<comment type="caution">
    <text evidence="2">The sequence shown here is derived from an EMBL/GenBank/DDBJ whole genome shotgun (WGS) entry which is preliminary data.</text>
</comment>
<gene>
    <name evidence="2" type="ORF">E2C01_010993</name>
</gene>
<keyword evidence="1" id="KW-1133">Transmembrane helix</keyword>
<sequence length="76" mass="8776">MDVDVLDAVGDQLVNQQKYPHVFQWQLLVKSFSKDERGRSFTIIKLLIITIIIIIIIIICCCFFPQVINLSCLTLH</sequence>
<dbReference type="Proteomes" id="UP000324222">
    <property type="component" value="Unassembled WGS sequence"/>
</dbReference>
<organism evidence="2 3">
    <name type="scientific">Portunus trituberculatus</name>
    <name type="common">Swimming crab</name>
    <name type="synonym">Neptunus trituberculatus</name>
    <dbReference type="NCBI Taxonomy" id="210409"/>
    <lineage>
        <taxon>Eukaryota</taxon>
        <taxon>Metazoa</taxon>
        <taxon>Ecdysozoa</taxon>
        <taxon>Arthropoda</taxon>
        <taxon>Crustacea</taxon>
        <taxon>Multicrustacea</taxon>
        <taxon>Malacostraca</taxon>
        <taxon>Eumalacostraca</taxon>
        <taxon>Eucarida</taxon>
        <taxon>Decapoda</taxon>
        <taxon>Pleocyemata</taxon>
        <taxon>Brachyura</taxon>
        <taxon>Eubrachyura</taxon>
        <taxon>Portunoidea</taxon>
        <taxon>Portunidae</taxon>
        <taxon>Portuninae</taxon>
        <taxon>Portunus</taxon>
    </lineage>
</organism>
<name>A0A5B7DA88_PORTR</name>
<dbReference type="OrthoDB" id="7446186at2759"/>
<feature type="transmembrane region" description="Helical" evidence="1">
    <location>
        <begin position="46"/>
        <end position="68"/>
    </location>
</feature>
<protein>
    <submittedName>
        <fullName evidence="2">Uncharacterized protein</fullName>
    </submittedName>
</protein>